<evidence type="ECO:0000256" key="3">
    <source>
        <dbReference type="ARBA" id="ARBA00022989"/>
    </source>
</evidence>
<keyword evidence="4 5" id="KW-0472">Membrane</keyword>
<accession>A0A2C9M6S6</accession>
<dbReference type="KEGG" id="bgt:106065531"/>
<dbReference type="AlphaFoldDB" id="A0A2C9M6S6"/>
<dbReference type="Pfam" id="PF10324">
    <property type="entry name" value="7TM_GPCR_Srw"/>
    <property type="match status" value="1"/>
</dbReference>
<reference evidence="7" key="1">
    <citation type="submission" date="2020-05" db="UniProtKB">
        <authorList>
            <consortium name="EnsemblMetazoa"/>
        </authorList>
    </citation>
    <scope>IDENTIFICATION</scope>
    <source>
        <strain evidence="7">BB02</strain>
    </source>
</reference>
<evidence type="ECO:0000259" key="6">
    <source>
        <dbReference type="PROSITE" id="PS50262"/>
    </source>
</evidence>
<dbReference type="GO" id="GO:0008528">
    <property type="term" value="F:G protein-coupled peptide receptor activity"/>
    <property type="evidence" value="ECO:0007669"/>
    <property type="project" value="InterPro"/>
</dbReference>
<dbReference type="OrthoDB" id="9990906at2759"/>
<dbReference type="EnsemblMetazoa" id="BGLB039220-RA">
    <property type="protein sequence ID" value="BGLB039220-PA"/>
    <property type="gene ID" value="BGLB039220"/>
</dbReference>
<dbReference type="Gene3D" id="1.20.1070.10">
    <property type="entry name" value="Rhodopsin 7-helix transmembrane proteins"/>
    <property type="match status" value="1"/>
</dbReference>
<dbReference type="InterPro" id="IPR017452">
    <property type="entry name" value="GPCR_Rhodpsn_7TM"/>
</dbReference>
<dbReference type="STRING" id="6526.A0A2C9M6S6"/>
<evidence type="ECO:0000313" key="8">
    <source>
        <dbReference type="Proteomes" id="UP000076420"/>
    </source>
</evidence>
<sequence>MCICVFGIVGNFLNIKVFLKQGLRTSVNMSLCAMSFSDLAGLIFQVWHNFCMNPYLELAGLPVDFLKIQILTAGCPNVAMTRITGWITMYITAERCLSVLLPLRIRQLVTVKRTAVVLVFCYGINLAFYLPLYAGNYLSWMFYSNLNKTMLGVSSWVNADLVDLVMNVSHFYLSVIAFICVVIFTVVLVVSLKRKSRWRRSATSDRDQNEALSSRENKTVGMVIMVAVVLTVCYAPGVTISFLEVFYPDFGISAKQENVYHVIWSFCFVFHSVNASINVIVYYRMSSKYRNTLQEIFPVFKSKSKLDDQFGN</sequence>
<dbReference type="InterPro" id="IPR000276">
    <property type="entry name" value="GPCR_Rhodpsn"/>
</dbReference>
<feature type="transmembrane region" description="Helical" evidence="5">
    <location>
        <begin position="171"/>
        <end position="192"/>
    </location>
</feature>
<evidence type="ECO:0000256" key="4">
    <source>
        <dbReference type="ARBA" id="ARBA00023136"/>
    </source>
</evidence>
<dbReference type="PANTHER" id="PTHR46641">
    <property type="entry name" value="FMRFAMIDE RECEPTOR-RELATED"/>
    <property type="match status" value="1"/>
</dbReference>
<name>A0A2C9M6S6_BIOGL</name>
<comment type="subcellular location">
    <subcellularLocation>
        <location evidence="1">Membrane</location>
    </subcellularLocation>
</comment>
<evidence type="ECO:0000313" key="7">
    <source>
        <dbReference type="EnsemblMetazoa" id="BGLB039220-PA"/>
    </source>
</evidence>
<proteinExistence type="predicted"/>
<dbReference type="Proteomes" id="UP000076420">
    <property type="component" value="Unassembled WGS sequence"/>
</dbReference>
<feature type="domain" description="G-protein coupled receptors family 1 profile" evidence="6">
    <location>
        <begin position="10"/>
        <end position="282"/>
    </location>
</feature>
<dbReference type="RefSeq" id="XP_013079824.2">
    <property type="nucleotide sequence ID" value="XM_013224370.2"/>
</dbReference>
<evidence type="ECO:0000256" key="5">
    <source>
        <dbReference type="SAM" id="Phobius"/>
    </source>
</evidence>
<gene>
    <name evidence="7" type="primary">106065531</name>
</gene>
<dbReference type="SUPFAM" id="SSF81321">
    <property type="entry name" value="Family A G protein-coupled receptor-like"/>
    <property type="match status" value="1"/>
</dbReference>
<evidence type="ECO:0000256" key="1">
    <source>
        <dbReference type="ARBA" id="ARBA00004370"/>
    </source>
</evidence>
<keyword evidence="2 5" id="KW-0812">Transmembrane</keyword>
<dbReference type="VEuPathDB" id="VectorBase:BGLB039220"/>
<dbReference type="PROSITE" id="PS50262">
    <property type="entry name" value="G_PROTEIN_RECEP_F1_2"/>
    <property type="match status" value="1"/>
</dbReference>
<protein>
    <recommendedName>
        <fullName evidence="6">G-protein coupled receptors family 1 profile domain-containing protein</fullName>
    </recommendedName>
</protein>
<dbReference type="GO" id="GO:0016020">
    <property type="term" value="C:membrane"/>
    <property type="evidence" value="ECO:0007669"/>
    <property type="project" value="UniProtKB-SubCell"/>
</dbReference>
<organism evidence="7 8">
    <name type="scientific">Biomphalaria glabrata</name>
    <name type="common">Bloodfluke planorb</name>
    <name type="synonym">Freshwater snail</name>
    <dbReference type="NCBI Taxonomy" id="6526"/>
    <lineage>
        <taxon>Eukaryota</taxon>
        <taxon>Metazoa</taxon>
        <taxon>Spiralia</taxon>
        <taxon>Lophotrochozoa</taxon>
        <taxon>Mollusca</taxon>
        <taxon>Gastropoda</taxon>
        <taxon>Heterobranchia</taxon>
        <taxon>Euthyneura</taxon>
        <taxon>Panpulmonata</taxon>
        <taxon>Hygrophila</taxon>
        <taxon>Lymnaeoidea</taxon>
        <taxon>Planorbidae</taxon>
        <taxon>Biomphalaria</taxon>
    </lineage>
</organism>
<dbReference type="VEuPathDB" id="VectorBase:BGLAX_032378"/>
<keyword evidence="3 5" id="KW-1133">Transmembrane helix</keyword>
<feature type="transmembrane region" description="Helical" evidence="5">
    <location>
        <begin position="220"/>
        <end position="243"/>
    </location>
</feature>
<evidence type="ECO:0000256" key="2">
    <source>
        <dbReference type="ARBA" id="ARBA00022692"/>
    </source>
</evidence>
<dbReference type="InterPro" id="IPR019427">
    <property type="entry name" value="7TM_GPCR_serpentine_rcpt_Srw"/>
</dbReference>
<feature type="transmembrane region" description="Helical" evidence="5">
    <location>
        <begin position="263"/>
        <end position="283"/>
    </location>
</feature>
<feature type="transmembrane region" description="Helical" evidence="5">
    <location>
        <begin position="115"/>
        <end position="134"/>
    </location>
</feature>
<dbReference type="InterPro" id="IPR052954">
    <property type="entry name" value="GPCR-Ligand_Int"/>
</dbReference>
<dbReference type="SMART" id="SM01381">
    <property type="entry name" value="7TM_GPCR_Srsx"/>
    <property type="match status" value="1"/>
</dbReference>